<reference evidence="2 3" key="1">
    <citation type="submission" date="2018-08" db="EMBL/GenBank/DDBJ databases">
        <title>Sequencing the genomes of 1000 actinobacteria strains.</title>
        <authorList>
            <person name="Klenk H.-P."/>
        </authorList>
    </citation>
    <scope>NUCLEOTIDE SEQUENCE [LARGE SCALE GENOMIC DNA]</scope>
    <source>
        <strain evidence="2 3">DSM 43927</strain>
    </source>
</reference>
<evidence type="ECO:0000313" key="2">
    <source>
        <dbReference type="EMBL" id="REE99569.1"/>
    </source>
</evidence>
<sequence>MEDREPPSLREIDHRVFLRRLGSLLDVYAAAMSPPVEQLAGRYAIMERHADHPGFRAFVAESRRSFLRGGRIHGFAYGFHGAPGQWWHDVVRHALAERGDAEEWLSDAFEVAELHVDPAHQHRGVGRGLLSALCGGRPERTVVLSTLDLRPDTPARRLYRSVGLVDLLTGFDFPGGGPPYAVMGGRLPLGPPDPSDGQ</sequence>
<dbReference type="EMBL" id="QTTT01000001">
    <property type="protein sequence ID" value="REE99569.1"/>
    <property type="molecule type" value="Genomic_DNA"/>
</dbReference>
<dbReference type="PROSITE" id="PS51186">
    <property type="entry name" value="GNAT"/>
    <property type="match status" value="1"/>
</dbReference>
<dbReference type="InterPro" id="IPR016181">
    <property type="entry name" value="Acyl_CoA_acyltransferase"/>
</dbReference>
<accession>A0A3D9SUB8</accession>
<proteinExistence type="predicted"/>
<dbReference type="Gene3D" id="3.40.630.30">
    <property type="match status" value="1"/>
</dbReference>
<name>A0A3D9SUB8_9ACTN</name>
<dbReference type="InterPro" id="IPR000182">
    <property type="entry name" value="GNAT_dom"/>
</dbReference>
<organism evidence="2 3">
    <name type="scientific">Thermomonospora umbrina</name>
    <dbReference type="NCBI Taxonomy" id="111806"/>
    <lineage>
        <taxon>Bacteria</taxon>
        <taxon>Bacillati</taxon>
        <taxon>Actinomycetota</taxon>
        <taxon>Actinomycetes</taxon>
        <taxon>Streptosporangiales</taxon>
        <taxon>Thermomonosporaceae</taxon>
        <taxon>Thermomonospora</taxon>
    </lineage>
</organism>
<dbReference type="AlphaFoldDB" id="A0A3D9SUB8"/>
<dbReference type="RefSeq" id="WP_245974564.1">
    <property type="nucleotide sequence ID" value="NZ_QTTT01000001.1"/>
</dbReference>
<dbReference type="SUPFAM" id="SSF55729">
    <property type="entry name" value="Acyl-CoA N-acyltransferases (Nat)"/>
    <property type="match status" value="1"/>
</dbReference>
<evidence type="ECO:0000259" key="1">
    <source>
        <dbReference type="PROSITE" id="PS51186"/>
    </source>
</evidence>
<dbReference type="Proteomes" id="UP000256661">
    <property type="component" value="Unassembled WGS sequence"/>
</dbReference>
<feature type="domain" description="N-acetyltransferase" evidence="1">
    <location>
        <begin position="7"/>
        <end position="188"/>
    </location>
</feature>
<dbReference type="GO" id="GO:0016747">
    <property type="term" value="F:acyltransferase activity, transferring groups other than amino-acyl groups"/>
    <property type="evidence" value="ECO:0007669"/>
    <property type="project" value="InterPro"/>
</dbReference>
<comment type="caution">
    <text evidence="2">The sequence shown here is derived from an EMBL/GenBank/DDBJ whole genome shotgun (WGS) entry which is preliminary data.</text>
</comment>
<keyword evidence="2" id="KW-0808">Transferase</keyword>
<gene>
    <name evidence="2" type="ORF">DFJ69_5082</name>
</gene>
<evidence type="ECO:0000313" key="3">
    <source>
        <dbReference type="Proteomes" id="UP000256661"/>
    </source>
</evidence>
<dbReference type="Pfam" id="PF13508">
    <property type="entry name" value="Acetyltransf_7"/>
    <property type="match status" value="1"/>
</dbReference>
<protein>
    <submittedName>
        <fullName evidence="2">Acetyltransferase (GNAT) family protein</fullName>
    </submittedName>
</protein>
<keyword evidence="3" id="KW-1185">Reference proteome</keyword>